<feature type="domain" description="Core-binding (CB)" evidence="4">
    <location>
        <begin position="1"/>
        <end position="81"/>
    </location>
</feature>
<sequence>MSLLRQQMIRVMQQRGFSPRTYESYLYAVERLARYSQVSPDRLTTEDLQGVLDHLVQERRLAPASCRLYLNALRFFYVKVLGWPGFEATLVVP</sequence>
<keyword evidence="2 3" id="KW-0238">DNA-binding</keyword>
<evidence type="ECO:0000256" key="2">
    <source>
        <dbReference type="ARBA" id="ARBA00023125"/>
    </source>
</evidence>
<dbReference type="SUPFAM" id="SSF56349">
    <property type="entry name" value="DNA breaking-rejoining enzymes"/>
    <property type="match status" value="1"/>
</dbReference>
<dbReference type="AlphaFoldDB" id="A0A918KTL6"/>
<dbReference type="InterPro" id="IPR044068">
    <property type="entry name" value="CB"/>
</dbReference>
<dbReference type="Gene3D" id="1.10.150.130">
    <property type="match status" value="1"/>
</dbReference>
<evidence type="ECO:0000259" key="4">
    <source>
        <dbReference type="PROSITE" id="PS51900"/>
    </source>
</evidence>
<keyword evidence="6" id="KW-1185">Reference proteome</keyword>
<dbReference type="InterPro" id="IPR010998">
    <property type="entry name" value="Integrase_recombinase_N"/>
</dbReference>
<reference evidence="5" key="1">
    <citation type="journal article" date="2014" name="Int. J. Syst. Evol. Microbiol.">
        <title>Complete genome sequence of Corynebacterium casei LMG S-19264T (=DSM 44701T), isolated from a smear-ripened cheese.</title>
        <authorList>
            <consortium name="US DOE Joint Genome Institute (JGI-PGF)"/>
            <person name="Walter F."/>
            <person name="Albersmeier A."/>
            <person name="Kalinowski J."/>
            <person name="Ruckert C."/>
        </authorList>
    </citation>
    <scope>NUCLEOTIDE SEQUENCE</scope>
    <source>
        <strain evidence="5">KCTC 22169</strain>
    </source>
</reference>
<keyword evidence="1" id="KW-0229">DNA integration</keyword>
<evidence type="ECO:0000256" key="3">
    <source>
        <dbReference type="PROSITE-ProRule" id="PRU01248"/>
    </source>
</evidence>
<dbReference type="PROSITE" id="PS51900">
    <property type="entry name" value="CB"/>
    <property type="match status" value="1"/>
</dbReference>
<dbReference type="EMBL" id="BMXR01000016">
    <property type="protein sequence ID" value="GGX73045.1"/>
    <property type="molecule type" value="Genomic_DNA"/>
</dbReference>
<name>A0A918KTL6_9GAMM</name>
<evidence type="ECO:0000313" key="5">
    <source>
        <dbReference type="EMBL" id="GGX73045.1"/>
    </source>
</evidence>
<organism evidence="5 6">
    <name type="scientific">Saccharospirillum salsuginis</name>
    <dbReference type="NCBI Taxonomy" id="418750"/>
    <lineage>
        <taxon>Bacteria</taxon>
        <taxon>Pseudomonadati</taxon>
        <taxon>Pseudomonadota</taxon>
        <taxon>Gammaproteobacteria</taxon>
        <taxon>Oceanospirillales</taxon>
        <taxon>Saccharospirillaceae</taxon>
        <taxon>Saccharospirillum</taxon>
    </lineage>
</organism>
<proteinExistence type="predicted"/>
<evidence type="ECO:0000313" key="6">
    <source>
        <dbReference type="Proteomes" id="UP000626148"/>
    </source>
</evidence>
<reference evidence="5" key="2">
    <citation type="submission" date="2020-09" db="EMBL/GenBank/DDBJ databases">
        <authorList>
            <person name="Sun Q."/>
            <person name="Kim S."/>
        </authorList>
    </citation>
    <scope>NUCLEOTIDE SEQUENCE</scope>
    <source>
        <strain evidence="5">KCTC 22169</strain>
    </source>
</reference>
<dbReference type="GO" id="GO:0015074">
    <property type="term" value="P:DNA integration"/>
    <property type="evidence" value="ECO:0007669"/>
    <property type="project" value="UniProtKB-KW"/>
</dbReference>
<dbReference type="InterPro" id="IPR004107">
    <property type="entry name" value="Integrase_SAM-like_N"/>
</dbReference>
<gene>
    <name evidence="5" type="ORF">GCM10007392_45590</name>
</gene>
<dbReference type="InterPro" id="IPR011010">
    <property type="entry name" value="DNA_brk_join_enz"/>
</dbReference>
<comment type="caution">
    <text evidence="5">The sequence shown here is derived from an EMBL/GenBank/DDBJ whole genome shotgun (WGS) entry which is preliminary data.</text>
</comment>
<protein>
    <recommendedName>
        <fullName evidence="4">Core-binding (CB) domain-containing protein</fullName>
    </recommendedName>
</protein>
<evidence type="ECO:0000256" key="1">
    <source>
        <dbReference type="ARBA" id="ARBA00022908"/>
    </source>
</evidence>
<dbReference type="RefSeq" id="WP_229805488.1">
    <property type="nucleotide sequence ID" value="NZ_BMXR01000016.1"/>
</dbReference>
<dbReference type="Pfam" id="PF13495">
    <property type="entry name" value="Phage_int_SAM_4"/>
    <property type="match status" value="1"/>
</dbReference>
<dbReference type="Proteomes" id="UP000626148">
    <property type="component" value="Unassembled WGS sequence"/>
</dbReference>
<accession>A0A918KTL6</accession>
<dbReference type="GO" id="GO:0003677">
    <property type="term" value="F:DNA binding"/>
    <property type="evidence" value="ECO:0007669"/>
    <property type="project" value="UniProtKB-UniRule"/>
</dbReference>